<dbReference type="KEGG" id="tva:4749830"/>
<reference evidence="1" key="1">
    <citation type="submission" date="2006-10" db="EMBL/GenBank/DDBJ databases">
        <authorList>
            <person name="Amadeo P."/>
            <person name="Zhao Q."/>
            <person name="Wortman J."/>
            <person name="Fraser-Liggett C."/>
            <person name="Carlton J."/>
        </authorList>
    </citation>
    <scope>NUCLEOTIDE SEQUENCE</scope>
    <source>
        <strain evidence="1">G3</strain>
    </source>
</reference>
<evidence type="ECO:0000313" key="1">
    <source>
        <dbReference type="EMBL" id="EAX92123.1"/>
    </source>
</evidence>
<protein>
    <submittedName>
        <fullName evidence="1">Uncharacterized protein</fullName>
    </submittedName>
</protein>
<gene>
    <name evidence="1" type="ORF">TVAG_224850</name>
</gene>
<dbReference type="SMR" id="A2FSJ4"/>
<reference evidence="1" key="2">
    <citation type="journal article" date="2007" name="Science">
        <title>Draft genome sequence of the sexually transmitted pathogen Trichomonas vaginalis.</title>
        <authorList>
            <person name="Carlton J.M."/>
            <person name="Hirt R.P."/>
            <person name="Silva J.C."/>
            <person name="Delcher A.L."/>
            <person name="Schatz M."/>
            <person name="Zhao Q."/>
            <person name="Wortman J.R."/>
            <person name="Bidwell S.L."/>
            <person name="Alsmark U.C.M."/>
            <person name="Besteiro S."/>
            <person name="Sicheritz-Ponten T."/>
            <person name="Noel C.J."/>
            <person name="Dacks J.B."/>
            <person name="Foster P.G."/>
            <person name="Simillion C."/>
            <person name="Van de Peer Y."/>
            <person name="Miranda-Saavedra D."/>
            <person name="Barton G.J."/>
            <person name="Westrop G.D."/>
            <person name="Mueller S."/>
            <person name="Dessi D."/>
            <person name="Fiori P.L."/>
            <person name="Ren Q."/>
            <person name="Paulsen I."/>
            <person name="Zhang H."/>
            <person name="Bastida-Corcuera F.D."/>
            <person name="Simoes-Barbosa A."/>
            <person name="Brown M.T."/>
            <person name="Hayes R.D."/>
            <person name="Mukherjee M."/>
            <person name="Okumura C.Y."/>
            <person name="Schneider R."/>
            <person name="Smith A.J."/>
            <person name="Vanacova S."/>
            <person name="Villalvazo M."/>
            <person name="Haas B.J."/>
            <person name="Pertea M."/>
            <person name="Feldblyum T.V."/>
            <person name="Utterback T.R."/>
            <person name="Shu C.L."/>
            <person name="Osoegawa K."/>
            <person name="de Jong P.J."/>
            <person name="Hrdy I."/>
            <person name="Horvathova L."/>
            <person name="Zubacova Z."/>
            <person name="Dolezal P."/>
            <person name="Malik S.B."/>
            <person name="Logsdon J.M. Jr."/>
            <person name="Henze K."/>
            <person name="Gupta A."/>
            <person name="Wang C.C."/>
            <person name="Dunne R.L."/>
            <person name="Upcroft J.A."/>
            <person name="Upcroft P."/>
            <person name="White O."/>
            <person name="Salzberg S.L."/>
            <person name="Tang P."/>
            <person name="Chiu C.-H."/>
            <person name="Lee Y.-S."/>
            <person name="Embley T.M."/>
            <person name="Coombs G.H."/>
            <person name="Mottram J.C."/>
            <person name="Tachezy J."/>
            <person name="Fraser-Liggett C.M."/>
            <person name="Johnson P.J."/>
        </authorList>
    </citation>
    <scope>NUCLEOTIDE SEQUENCE [LARGE SCALE GENOMIC DNA]</scope>
    <source>
        <strain evidence="1">G3</strain>
    </source>
</reference>
<dbReference type="VEuPathDB" id="TrichDB:TVAG_224850"/>
<sequence>MKSAKKKEDREVYKDPIFGIPHLHDPAIMRIVEKHDPYRQMNESMKLMARKSQLRLRAVESSKPRYIHTRFNIEALTKSPLMCFPHFEEMTNYLDQWFSSRQQMEASILTSNQRGTFIALSKFCDSLFLLLQETARASPISPAPLAGIYKWYLQRDTVINQSKNLNMPIQNENVTIIELPNGKKIEINNNELNSRYVLNKVTLTPEIIMREFNSIKVAPPPIIEQKPPEQVHRTTRILIHPTFHEITKKEEEKEPEEEKFDYELLHKRLQAERESEEEIDRITKFLMANTHLGVHPYSLRK</sequence>
<name>A2FSJ4_TRIV3</name>
<dbReference type="VEuPathDB" id="TrichDB:TVAGG3_0970440"/>
<organism evidence="1 2">
    <name type="scientific">Trichomonas vaginalis (strain ATCC PRA-98 / G3)</name>
    <dbReference type="NCBI Taxonomy" id="412133"/>
    <lineage>
        <taxon>Eukaryota</taxon>
        <taxon>Metamonada</taxon>
        <taxon>Parabasalia</taxon>
        <taxon>Trichomonadida</taxon>
        <taxon>Trichomonadidae</taxon>
        <taxon>Trichomonas</taxon>
    </lineage>
</organism>
<keyword evidence="2" id="KW-1185">Reference proteome</keyword>
<accession>A2FSJ4</accession>
<dbReference type="AlphaFoldDB" id="A2FSJ4"/>
<dbReference type="InParanoid" id="A2FSJ4"/>
<evidence type="ECO:0000313" key="2">
    <source>
        <dbReference type="Proteomes" id="UP000001542"/>
    </source>
</evidence>
<proteinExistence type="predicted"/>
<dbReference type="OrthoDB" id="10517693at2759"/>
<dbReference type="EMBL" id="DS113988">
    <property type="protein sequence ID" value="EAX92123.1"/>
    <property type="molecule type" value="Genomic_DNA"/>
</dbReference>
<dbReference type="Proteomes" id="UP000001542">
    <property type="component" value="Unassembled WGS sequence"/>
</dbReference>
<dbReference type="RefSeq" id="XP_001305053.1">
    <property type="nucleotide sequence ID" value="XM_001305052.1"/>
</dbReference>